<dbReference type="InterPro" id="IPR019303">
    <property type="entry name" value="vWA_TerF_C"/>
</dbReference>
<dbReference type="InterPro" id="IPR036465">
    <property type="entry name" value="vWFA_dom_sf"/>
</dbReference>
<dbReference type="Pfam" id="PF02342">
    <property type="entry name" value="TerD"/>
    <property type="match status" value="1"/>
</dbReference>
<name>A0AA44C517_9GAMM</name>
<dbReference type="CDD" id="cd06974">
    <property type="entry name" value="TerD_like"/>
    <property type="match status" value="1"/>
</dbReference>
<comment type="caution">
    <text evidence="3">The sequence shown here is derived from an EMBL/GenBank/DDBJ whole genome shotgun (WGS) entry which is preliminary data.</text>
</comment>
<dbReference type="AlphaFoldDB" id="A0AA44C517"/>
<dbReference type="PANTHER" id="PTHR32097:SF3">
    <property type="entry name" value="TELLURITE RESISTANCE PROTEIN"/>
    <property type="match status" value="1"/>
</dbReference>
<evidence type="ECO:0000259" key="2">
    <source>
        <dbReference type="PROSITE" id="PS50234"/>
    </source>
</evidence>
<sequence length="415" mass="45904">MLELIQGQRLPLSSITTSSSVEVTFDIQGSLALDLACFGLDARGKLSDDRYMVFFNQPESPCQSVRLVSPTTFGLSLAEVPPSIDRLVFTAAIDGQGTLRQLGASRFRIGDTGLSRAACAFAGETFAQERAIMLVEFYRKDGVWRLNTVLQGFNEGLDALVRHFGGAVAEDAAVPAPAVGHVSLEKKVAAAAPQLVSLAKKAQVSLEKARLTDVHARVGLILDGSGSMHNQYKRGRVQEVVNRLLPLAVHFDNDGQLDCWAFGDLPQQLGSVNLQNFHDFIDTDHGGWRKWELGSRINTEYRVIEQAIEFYRRSRSSTPVYILFVSDGGIYDSRRIIKLISEAAKLPIFWQFVGLAGSNYGILEKLDDMTNRVVDNCNFFALDDLHDLDEESLYDRLMEEFPGWLRAAKAKGIVA</sequence>
<dbReference type="InterPro" id="IPR002035">
    <property type="entry name" value="VWF_A"/>
</dbReference>
<dbReference type="Proteomes" id="UP000736384">
    <property type="component" value="Unassembled WGS sequence"/>
</dbReference>
<evidence type="ECO:0000313" key="4">
    <source>
        <dbReference type="Proteomes" id="UP000736384"/>
    </source>
</evidence>
<accession>A0AA44C517</accession>
<organism evidence="3 4">
    <name type="scientific">Azotobacter chroococcum</name>
    <dbReference type="NCBI Taxonomy" id="353"/>
    <lineage>
        <taxon>Bacteria</taxon>
        <taxon>Pseudomonadati</taxon>
        <taxon>Pseudomonadota</taxon>
        <taxon>Gammaproteobacteria</taxon>
        <taxon>Pseudomonadales</taxon>
        <taxon>Pseudomonadaceae</taxon>
        <taxon>Azotobacter</taxon>
    </lineage>
</organism>
<dbReference type="InterPro" id="IPR003325">
    <property type="entry name" value="TerD"/>
</dbReference>
<dbReference type="Pfam" id="PF10138">
    <property type="entry name" value="vWA-TerF-like"/>
    <property type="match status" value="1"/>
</dbReference>
<dbReference type="RefSeq" id="WP_165891541.1">
    <property type="nucleotide sequence ID" value="NZ_JAAPAP010000002.1"/>
</dbReference>
<evidence type="ECO:0000256" key="1">
    <source>
        <dbReference type="ARBA" id="ARBA00022686"/>
    </source>
</evidence>
<gene>
    <name evidence="3" type="ORF">HA520_02795</name>
</gene>
<dbReference type="SUPFAM" id="SSF53300">
    <property type="entry name" value="vWA-like"/>
    <property type="match status" value="1"/>
</dbReference>
<proteinExistence type="predicted"/>
<reference evidence="3" key="1">
    <citation type="submission" date="2020-03" db="EMBL/GenBank/DDBJ databases">
        <title>Genome assembly of Azotobacter chroococcum W5.</title>
        <authorList>
            <person name="Kannepalli A."/>
        </authorList>
    </citation>
    <scope>NUCLEOTIDE SEQUENCE</scope>
    <source>
        <strain evidence="3">W5</strain>
    </source>
</reference>
<dbReference type="PANTHER" id="PTHR32097">
    <property type="entry name" value="CAMP-BINDING PROTEIN 1-RELATED"/>
    <property type="match status" value="1"/>
</dbReference>
<keyword evidence="1" id="KW-0778">Tellurium resistance</keyword>
<evidence type="ECO:0000313" key="3">
    <source>
        <dbReference type="EMBL" id="NHN76219.1"/>
    </source>
</evidence>
<dbReference type="EMBL" id="JAAPAP010000002">
    <property type="protein sequence ID" value="NHN76219.1"/>
    <property type="molecule type" value="Genomic_DNA"/>
</dbReference>
<dbReference type="Gene3D" id="2.60.60.30">
    <property type="entry name" value="sav2460 like domains"/>
    <property type="match status" value="1"/>
</dbReference>
<dbReference type="InterPro" id="IPR051324">
    <property type="entry name" value="Stress/Tellurium_Resist"/>
</dbReference>
<protein>
    <submittedName>
        <fullName evidence="3">Tellurium resistance protein</fullName>
    </submittedName>
</protein>
<dbReference type="GO" id="GO:0046690">
    <property type="term" value="P:response to tellurium ion"/>
    <property type="evidence" value="ECO:0007669"/>
    <property type="project" value="UniProtKB-KW"/>
</dbReference>
<dbReference type="PROSITE" id="PS50234">
    <property type="entry name" value="VWFA"/>
    <property type="match status" value="1"/>
</dbReference>
<feature type="domain" description="VWFA" evidence="2">
    <location>
        <begin position="217"/>
        <end position="397"/>
    </location>
</feature>